<evidence type="ECO:0000256" key="1">
    <source>
        <dbReference type="ARBA" id="ARBA00004651"/>
    </source>
</evidence>
<evidence type="ECO:0000256" key="4">
    <source>
        <dbReference type="ARBA" id="ARBA00022989"/>
    </source>
</evidence>
<feature type="transmembrane region" description="Helical" evidence="6">
    <location>
        <begin position="252"/>
        <end position="271"/>
    </location>
</feature>
<gene>
    <name evidence="8" type="ORF">FDG2_1679</name>
</gene>
<evidence type="ECO:0000256" key="5">
    <source>
        <dbReference type="ARBA" id="ARBA00023136"/>
    </source>
</evidence>
<keyword evidence="2" id="KW-1003">Cell membrane</keyword>
<evidence type="ECO:0000256" key="3">
    <source>
        <dbReference type="ARBA" id="ARBA00022692"/>
    </source>
</evidence>
<proteinExistence type="predicted"/>
<dbReference type="AlphaFoldDB" id="A0A1C3NW36"/>
<accession>A0A1C3NW36</accession>
<feature type="domain" description="Type II secretion system protein GspF" evidence="7">
    <location>
        <begin position="114"/>
        <end position="238"/>
    </location>
</feature>
<evidence type="ECO:0000256" key="2">
    <source>
        <dbReference type="ARBA" id="ARBA00022475"/>
    </source>
</evidence>
<feature type="transmembrane region" description="Helical" evidence="6">
    <location>
        <begin position="219"/>
        <end position="240"/>
    </location>
</feature>
<dbReference type="GO" id="GO:0005886">
    <property type="term" value="C:plasma membrane"/>
    <property type="evidence" value="ECO:0007669"/>
    <property type="project" value="UniProtKB-SubCell"/>
</dbReference>
<dbReference type="EMBL" id="FLUV01000704">
    <property type="protein sequence ID" value="SBW20397.1"/>
    <property type="molecule type" value="Genomic_DNA"/>
</dbReference>
<keyword evidence="3 6" id="KW-0812">Transmembrane</keyword>
<reference evidence="9" key="1">
    <citation type="submission" date="2016-02" db="EMBL/GenBank/DDBJ databases">
        <authorList>
            <person name="Wibberg D."/>
        </authorList>
    </citation>
    <scope>NUCLEOTIDE SEQUENCE [LARGE SCALE GENOMIC DNA]</scope>
</reference>
<sequence length="286" mass="31191">MGIFLGLLLGLGLFLIVTSNRPRVRHDPGTAKWRVRTRELLAQAGIPGVSPDQFLMISIGVGLLVGLLVLAFTATWSLAGAFFVFAALLPRAMVVRRRRTRMHDLRELWPDVVDNLASAVRAGMSLPEGLASVGVRGPVPLRPAFTRFGEDYRATGSFSASLDRLADDLADPIADRIIESLRMAREVGGTDLGRLLRTLSTFLREDARTRAELETRQSWTVNAARLALGAPWVVLLMLATRGETVRAYDSPTGVAVLVVGGGVSVLAYLLMKWIGRLPEEGRVLRP</sequence>
<keyword evidence="4 6" id="KW-1133">Transmembrane helix</keyword>
<protein>
    <submittedName>
        <fullName evidence="8">Type II secretion system F domain-containing protein</fullName>
    </submittedName>
</protein>
<keyword evidence="9" id="KW-1185">Reference proteome</keyword>
<organism evidence="8 9">
    <name type="scientific">Candidatus Protofrankia californiensis</name>
    <dbReference type="NCBI Taxonomy" id="1839754"/>
    <lineage>
        <taxon>Bacteria</taxon>
        <taxon>Bacillati</taxon>
        <taxon>Actinomycetota</taxon>
        <taxon>Actinomycetes</taxon>
        <taxon>Frankiales</taxon>
        <taxon>Frankiaceae</taxon>
        <taxon>Protofrankia</taxon>
    </lineage>
</organism>
<dbReference type="Pfam" id="PF00482">
    <property type="entry name" value="T2SSF"/>
    <property type="match status" value="1"/>
</dbReference>
<evidence type="ECO:0000259" key="7">
    <source>
        <dbReference type="Pfam" id="PF00482"/>
    </source>
</evidence>
<feature type="transmembrane region" description="Helical" evidence="6">
    <location>
        <begin position="56"/>
        <end position="89"/>
    </location>
</feature>
<dbReference type="InterPro" id="IPR018076">
    <property type="entry name" value="T2SS_GspF_dom"/>
</dbReference>
<evidence type="ECO:0000313" key="9">
    <source>
        <dbReference type="Proteomes" id="UP000199013"/>
    </source>
</evidence>
<evidence type="ECO:0000313" key="8">
    <source>
        <dbReference type="EMBL" id="SBW20397.1"/>
    </source>
</evidence>
<keyword evidence="5 6" id="KW-0472">Membrane</keyword>
<name>A0A1C3NW36_9ACTN</name>
<evidence type="ECO:0000256" key="6">
    <source>
        <dbReference type="SAM" id="Phobius"/>
    </source>
</evidence>
<dbReference type="PANTHER" id="PTHR35007:SF1">
    <property type="entry name" value="PILUS ASSEMBLY PROTEIN"/>
    <property type="match status" value="1"/>
</dbReference>
<dbReference type="Proteomes" id="UP000199013">
    <property type="component" value="Unassembled WGS sequence"/>
</dbReference>
<dbReference type="PANTHER" id="PTHR35007">
    <property type="entry name" value="INTEGRAL MEMBRANE PROTEIN-RELATED"/>
    <property type="match status" value="1"/>
</dbReference>
<comment type="subcellular location">
    <subcellularLocation>
        <location evidence="1">Cell membrane</location>
        <topology evidence="1">Multi-pass membrane protein</topology>
    </subcellularLocation>
</comment>